<dbReference type="InterPro" id="IPR036236">
    <property type="entry name" value="Znf_C2H2_sf"/>
</dbReference>
<accession>A0A9X0CEY7</accession>
<dbReference type="InterPro" id="IPR046341">
    <property type="entry name" value="SET_dom_sf"/>
</dbReference>
<feature type="domain" description="C2H2-type" evidence="4">
    <location>
        <begin position="148"/>
        <end position="175"/>
    </location>
</feature>
<dbReference type="EMBL" id="MU827808">
    <property type="protein sequence ID" value="KAJ7325342.1"/>
    <property type="molecule type" value="Genomic_DNA"/>
</dbReference>
<dbReference type="PROSITE" id="PS00028">
    <property type="entry name" value="ZINC_FINGER_C2H2_1"/>
    <property type="match status" value="2"/>
</dbReference>
<feature type="domain" description="C2H2-type" evidence="4">
    <location>
        <begin position="92"/>
        <end position="119"/>
    </location>
</feature>
<keyword evidence="5" id="KW-0808">Transferase</keyword>
<dbReference type="Pfam" id="PF21549">
    <property type="entry name" value="PRDM2_PR"/>
    <property type="match status" value="1"/>
</dbReference>
<dbReference type="GO" id="GO:0008270">
    <property type="term" value="F:zinc ion binding"/>
    <property type="evidence" value="ECO:0007669"/>
    <property type="project" value="UniProtKB-KW"/>
</dbReference>
<dbReference type="Pfam" id="PF00096">
    <property type="entry name" value="zf-C2H2"/>
    <property type="match status" value="1"/>
</dbReference>
<dbReference type="Gene3D" id="3.30.160.60">
    <property type="entry name" value="Classic Zinc Finger"/>
    <property type="match status" value="2"/>
</dbReference>
<dbReference type="GO" id="GO:0140999">
    <property type="term" value="F:histone H3K4 trimethyltransferase activity"/>
    <property type="evidence" value="ECO:0007669"/>
    <property type="project" value="UniProtKB-EC"/>
</dbReference>
<dbReference type="InterPro" id="IPR001214">
    <property type="entry name" value="SET_dom"/>
</dbReference>
<organism evidence="5 6">
    <name type="scientific">Desmophyllum pertusum</name>
    <dbReference type="NCBI Taxonomy" id="174260"/>
    <lineage>
        <taxon>Eukaryota</taxon>
        <taxon>Metazoa</taxon>
        <taxon>Cnidaria</taxon>
        <taxon>Anthozoa</taxon>
        <taxon>Hexacorallia</taxon>
        <taxon>Scleractinia</taxon>
        <taxon>Caryophylliina</taxon>
        <taxon>Caryophylliidae</taxon>
        <taxon>Desmophyllum</taxon>
    </lineage>
</organism>
<dbReference type="FunFam" id="3.30.160.60:FF:000778">
    <property type="entry name" value="PR/SET domain 6"/>
    <property type="match status" value="1"/>
</dbReference>
<dbReference type="SUPFAM" id="SSF57667">
    <property type="entry name" value="beta-beta-alpha zinc fingers"/>
    <property type="match status" value="2"/>
</dbReference>
<dbReference type="InterPro" id="IPR013087">
    <property type="entry name" value="Znf_C2H2_type"/>
</dbReference>
<evidence type="ECO:0000313" key="6">
    <source>
        <dbReference type="Proteomes" id="UP001163046"/>
    </source>
</evidence>
<keyword evidence="3" id="KW-0479">Metal-binding</keyword>
<sequence>MSSWMRFIQCARYREEQNMTVFQYCGNIYYRAFRHIPAAGNSWCEHTVQWKPSGIDEELLFEDSRDQDFDDPDQPLDPFGLGLKDHGEPHIWRCGQCTQTFSQRVLLQMHVCPESPDRPYQCGHCPSSFPGPAELREHVVIHINEKPFKCGFCGRSFAGATTLNNHIRTHTGENHSRATSVIRRFRNRRN</sequence>
<dbReference type="SMART" id="SM00355">
    <property type="entry name" value="ZnF_C2H2"/>
    <property type="match status" value="3"/>
</dbReference>
<keyword evidence="3" id="KW-0862">Zinc</keyword>
<dbReference type="GO" id="GO:0032259">
    <property type="term" value="P:methylation"/>
    <property type="evidence" value="ECO:0007669"/>
    <property type="project" value="UniProtKB-KW"/>
</dbReference>
<dbReference type="AlphaFoldDB" id="A0A9X0CEY7"/>
<evidence type="ECO:0000259" key="4">
    <source>
        <dbReference type="PROSITE" id="PS50157"/>
    </source>
</evidence>
<proteinExistence type="predicted"/>
<dbReference type="Gene3D" id="2.170.270.10">
    <property type="entry name" value="SET domain"/>
    <property type="match status" value="1"/>
</dbReference>
<dbReference type="PANTHER" id="PTHR16515">
    <property type="entry name" value="PR DOMAIN ZINC FINGER PROTEIN"/>
    <property type="match status" value="1"/>
</dbReference>
<evidence type="ECO:0000256" key="2">
    <source>
        <dbReference type="ARBA" id="ARBA00023163"/>
    </source>
</evidence>
<dbReference type="GO" id="GO:0005634">
    <property type="term" value="C:nucleus"/>
    <property type="evidence" value="ECO:0007669"/>
    <property type="project" value="TreeGrafter"/>
</dbReference>
<keyword evidence="3" id="KW-0863">Zinc-finger</keyword>
<gene>
    <name evidence="5" type="primary">PRDM6_11</name>
    <name evidence="5" type="ORF">OS493_029888</name>
</gene>
<dbReference type="OrthoDB" id="7734462at2759"/>
<dbReference type="Proteomes" id="UP001163046">
    <property type="component" value="Unassembled WGS sequence"/>
</dbReference>
<comment type="caution">
    <text evidence="5">The sequence shown here is derived from an EMBL/GenBank/DDBJ whole genome shotgun (WGS) entry which is preliminary data.</text>
</comment>
<reference evidence="5" key="1">
    <citation type="submission" date="2023-01" db="EMBL/GenBank/DDBJ databases">
        <title>Genome assembly of the deep-sea coral Lophelia pertusa.</title>
        <authorList>
            <person name="Herrera S."/>
            <person name="Cordes E."/>
        </authorList>
    </citation>
    <scope>NUCLEOTIDE SEQUENCE</scope>
    <source>
        <strain evidence="5">USNM1676648</strain>
        <tissue evidence="5">Polyp</tissue>
    </source>
</reference>
<dbReference type="InterPro" id="IPR050331">
    <property type="entry name" value="Zinc_finger"/>
</dbReference>
<feature type="domain" description="C2H2-type" evidence="4">
    <location>
        <begin position="120"/>
        <end position="147"/>
    </location>
</feature>
<name>A0A9X0CEY7_9CNID</name>
<dbReference type="PROSITE" id="PS50157">
    <property type="entry name" value="ZINC_FINGER_C2H2_2"/>
    <property type="match status" value="3"/>
</dbReference>
<evidence type="ECO:0000256" key="3">
    <source>
        <dbReference type="PROSITE-ProRule" id="PRU00042"/>
    </source>
</evidence>
<evidence type="ECO:0000256" key="1">
    <source>
        <dbReference type="ARBA" id="ARBA00023015"/>
    </source>
</evidence>
<evidence type="ECO:0000313" key="5">
    <source>
        <dbReference type="EMBL" id="KAJ7325342.1"/>
    </source>
</evidence>
<dbReference type="GO" id="GO:0010468">
    <property type="term" value="P:regulation of gene expression"/>
    <property type="evidence" value="ECO:0007669"/>
    <property type="project" value="TreeGrafter"/>
</dbReference>
<dbReference type="PANTHER" id="PTHR16515:SF22">
    <property type="entry name" value="HISTONE-LYSINE N-METHYLTRANSFERASE PRDM6-RELATED"/>
    <property type="match status" value="1"/>
</dbReference>
<keyword evidence="2" id="KW-0804">Transcription</keyword>
<keyword evidence="5" id="KW-0489">Methyltransferase</keyword>
<keyword evidence="1" id="KW-0805">Transcription regulation</keyword>
<keyword evidence="6" id="KW-1185">Reference proteome</keyword>
<dbReference type="EC" id="2.1.1.354" evidence="5"/>
<protein>
    <submittedName>
        <fullName evidence="5">Histone-lysine N-methyltransferase prdm6</fullName>
        <ecNumber evidence="5">2.1.1.354</ecNumber>
    </submittedName>
</protein>